<feature type="compositionally biased region" description="Low complexity" evidence="7">
    <location>
        <begin position="768"/>
        <end position="793"/>
    </location>
</feature>
<sequence length="933" mass="104043">MDSDIEADSDIPFRIDQIEHTDYFFDSADHDNFNDFVNHSNNDNSNINNNNSNDNDDHIINSNNLINSSGGTDNISNNTPIIHDHTTAIPAKITSSSSSTSASAPITRVTSLPSALSHYNSNTTANTNINTNTNTNTNTDTNTNTNNNTTTTTTNNNNNNNNMNLNMDLGMGLDMDIDMDMDINMNMNMNMNMGNLDMMTMSNMNTMNINNINHLDLSNGNNQKQQQQQKHENSSTNINNNNNISRHTSDTSDIGEGTNLDNINDNDINDIDINEINDINITTPLEKTLTSNSNSSKQKSPKRSFDKRRGSMSINDDGGNQQKRTRASGEILEYLMDEFTKNSNPTTAMRKEISIKTGMPERSVRIWFQNRRAKARKMEKLNTKDINSSNNSNPITSNSINNLDSDIISPSTTFQSQSISNNNQLLVKEDNSTNLSNVSSNTTNLKGALSQINTLPIEINGKYYVIECKSLSVGNWQRIRSGYVKEENLKNLNNLSPRLLSEIMSTTDLLVILSKKDKELNYFFSGVFQNEKVLFRIFYPLINILKCSLLNQTQQMNNNENYNPDYNETLLQIELGSMPQFAVHFLRDPATGKENANQWSICEDFSEGQQVASAFIGEGGSGLPHILSDDLNRLKYFNTLITSINKSSPSSQLNNKTISETSTSTFPGPTPESQILNQSQFSPLNRSSSNNSTPTNINAMPYQGFPQFNSYLGLQDDELINSDLLYSLGNTSNLSKGSFQQPQSQPQIQMQQIQKQLQQQQQQQQNKTKQTQQQQSQLHNVMQQQQQQSLSQLAPDQRSLFQSQIQKKKLQQQQGNMISYNTSGNGSNSLLSSNTGLEGLFNPNAVDSDQGEGKLESNDLDIFRQDNNHDNNIDESLVKPDDENLTSNDPILLAATAATTNGRDALIDAAESGFSKQDNDNFFLDDGINGLGF</sequence>
<evidence type="ECO:0000256" key="7">
    <source>
        <dbReference type="SAM" id="MobiDB-lite"/>
    </source>
</evidence>
<evidence type="ECO:0000256" key="4">
    <source>
        <dbReference type="ARBA" id="ARBA00023242"/>
    </source>
</evidence>
<keyword evidence="9" id="KW-0489">Methyltransferase</keyword>
<proteinExistence type="predicted"/>
<evidence type="ECO:0000313" key="10">
    <source>
        <dbReference type="Proteomes" id="UP000697127"/>
    </source>
</evidence>
<feature type="compositionally biased region" description="Low complexity" evidence="7">
    <location>
        <begin position="821"/>
        <end position="836"/>
    </location>
</feature>
<gene>
    <name evidence="9" type="primary">ASH2L_4</name>
    <name evidence="9" type="ORF">C6P40_003572</name>
</gene>
<feature type="domain" description="Homeobox" evidence="8">
    <location>
        <begin position="318"/>
        <end position="378"/>
    </location>
</feature>
<evidence type="ECO:0000256" key="1">
    <source>
        <dbReference type="ARBA" id="ARBA00004123"/>
    </source>
</evidence>
<dbReference type="PROSITE" id="PS50071">
    <property type="entry name" value="HOMEOBOX_2"/>
    <property type="match status" value="1"/>
</dbReference>
<dbReference type="GO" id="GO:0000978">
    <property type="term" value="F:RNA polymerase II cis-regulatory region sequence-specific DNA binding"/>
    <property type="evidence" value="ECO:0007669"/>
    <property type="project" value="TreeGrafter"/>
</dbReference>
<dbReference type="InterPro" id="IPR001356">
    <property type="entry name" value="HD"/>
</dbReference>
<evidence type="ECO:0000256" key="2">
    <source>
        <dbReference type="ARBA" id="ARBA00023125"/>
    </source>
</evidence>
<dbReference type="GO" id="GO:0000981">
    <property type="term" value="F:DNA-binding transcription factor activity, RNA polymerase II-specific"/>
    <property type="evidence" value="ECO:0007669"/>
    <property type="project" value="InterPro"/>
</dbReference>
<dbReference type="GO" id="GO:0008168">
    <property type="term" value="F:methyltransferase activity"/>
    <property type="evidence" value="ECO:0007669"/>
    <property type="project" value="UniProtKB-KW"/>
</dbReference>
<name>A0A9P7BET9_9ASCO</name>
<feature type="region of interest" description="Disordered" evidence="7">
    <location>
        <begin position="647"/>
        <end position="676"/>
    </location>
</feature>
<dbReference type="GO" id="GO:0005634">
    <property type="term" value="C:nucleus"/>
    <property type="evidence" value="ECO:0007669"/>
    <property type="project" value="UniProtKB-SubCell"/>
</dbReference>
<dbReference type="SMART" id="SM00389">
    <property type="entry name" value="HOX"/>
    <property type="match status" value="1"/>
</dbReference>
<feature type="compositionally biased region" description="Polar residues" evidence="7">
    <location>
        <begin position="312"/>
        <end position="322"/>
    </location>
</feature>
<organism evidence="9 10">
    <name type="scientific">Pichia californica</name>
    <dbReference type="NCBI Taxonomy" id="460514"/>
    <lineage>
        <taxon>Eukaryota</taxon>
        <taxon>Fungi</taxon>
        <taxon>Dikarya</taxon>
        <taxon>Ascomycota</taxon>
        <taxon>Saccharomycotina</taxon>
        <taxon>Pichiomycetes</taxon>
        <taxon>Pichiales</taxon>
        <taxon>Pichiaceae</taxon>
        <taxon>Pichia</taxon>
    </lineage>
</organism>
<evidence type="ECO:0000256" key="3">
    <source>
        <dbReference type="ARBA" id="ARBA00023155"/>
    </source>
</evidence>
<protein>
    <submittedName>
        <fullName evidence="9">Set1/Ash2 histone methyltransferase complex subunit ASH2</fullName>
    </submittedName>
</protein>
<evidence type="ECO:0000256" key="5">
    <source>
        <dbReference type="PROSITE-ProRule" id="PRU00108"/>
    </source>
</evidence>
<dbReference type="InterPro" id="IPR009057">
    <property type="entry name" value="Homeodomain-like_sf"/>
</dbReference>
<dbReference type="InterPro" id="IPR017970">
    <property type="entry name" value="Homeobox_CS"/>
</dbReference>
<feature type="compositionally biased region" description="Low complexity" evidence="7">
    <location>
        <begin position="122"/>
        <end position="165"/>
    </location>
</feature>
<dbReference type="OrthoDB" id="6159439at2759"/>
<dbReference type="EMBL" id="PUHW01000406">
    <property type="protein sequence ID" value="KAG0686688.1"/>
    <property type="molecule type" value="Genomic_DNA"/>
</dbReference>
<dbReference type="SUPFAM" id="SSF46689">
    <property type="entry name" value="Homeodomain-like"/>
    <property type="match status" value="1"/>
</dbReference>
<dbReference type="CDD" id="cd00086">
    <property type="entry name" value="homeodomain"/>
    <property type="match status" value="1"/>
</dbReference>
<feature type="region of interest" description="Disordered" evidence="7">
    <location>
        <begin position="121"/>
        <end position="165"/>
    </location>
</feature>
<keyword evidence="9" id="KW-0808">Transferase</keyword>
<feature type="compositionally biased region" description="Low complexity" evidence="7">
    <location>
        <begin position="223"/>
        <end position="245"/>
    </location>
</feature>
<keyword evidence="10" id="KW-1185">Reference proteome</keyword>
<dbReference type="Gene3D" id="1.10.10.60">
    <property type="entry name" value="Homeodomain-like"/>
    <property type="match status" value="1"/>
</dbReference>
<reference evidence="9" key="1">
    <citation type="submission" date="2020-11" db="EMBL/GenBank/DDBJ databases">
        <title>Kefir isolates.</title>
        <authorList>
            <person name="Marcisauskas S."/>
            <person name="Kim Y."/>
            <person name="Blasche S."/>
        </authorList>
    </citation>
    <scope>NUCLEOTIDE SEQUENCE</scope>
    <source>
        <strain evidence="9">Olga-1</strain>
    </source>
</reference>
<feature type="region of interest" description="Disordered" evidence="7">
    <location>
        <begin position="211"/>
        <end position="269"/>
    </location>
</feature>
<keyword evidence="2 5" id="KW-0238">DNA-binding</keyword>
<dbReference type="Proteomes" id="UP000697127">
    <property type="component" value="Unassembled WGS sequence"/>
</dbReference>
<dbReference type="Pfam" id="PF00046">
    <property type="entry name" value="Homeodomain"/>
    <property type="match status" value="1"/>
</dbReference>
<feature type="DNA-binding region" description="Homeobox" evidence="5">
    <location>
        <begin position="320"/>
        <end position="379"/>
    </location>
</feature>
<keyword evidence="4 5" id="KW-0539">Nucleus</keyword>
<feature type="region of interest" description="Disordered" evidence="7">
    <location>
        <begin position="287"/>
        <end position="325"/>
    </location>
</feature>
<dbReference type="AlphaFoldDB" id="A0A9P7BET9"/>
<accession>A0A9P7BET9</accession>
<feature type="compositionally biased region" description="Low complexity" evidence="7">
    <location>
        <begin position="44"/>
        <end position="53"/>
    </location>
</feature>
<evidence type="ECO:0000256" key="6">
    <source>
        <dbReference type="RuleBase" id="RU000682"/>
    </source>
</evidence>
<dbReference type="GO" id="GO:0032259">
    <property type="term" value="P:methylation"/>
    <property type="evidence" value="ECO:0007669"/>
    <property type="project" value="UniProtKB-KW"/>
</dbReference>
<comment type="subcellular location">
    <subcellularLocation>
        <location evidence="1 5 6">Nucleus</location>
    </subcellularLocation>
</comment>
<keyword evidence="3 5" id="KW-0371">Homeobox</keyword>
<feature type="region of interest" description="Disordered" evidence="7">
    <location>
        <begin position="44"/>
        <end position="65"/>
    </location>
</feature>
<feature type="compositionally biased region" description="Basic and acidic residues" evidence="7">
    <location>
        <begin position="864"/>
        <end position="882"/>
    </location>
</feature>
<comment type="caution">
    <text evidence="9">The sequence shown here is derived from an EMBL/GenBank/DDBJ whole genome shotgun (WGS) entry which is preliminary data.</text>
</comment>
<dbReference type="InterPro" id="IPR051000">
    <property type="entry name" value="Homeobox_DNA-bind_prot"/>
</dbReference>
<evidence type="ECO:0000259" key="8">
    <source>
        <dbReference type="PROSITE" id="PS50071"/>
    </source>
</evidence>
<dbReference type="PROSITE" id="PS00027">
    <property type="entry name" value="HOMEOBOX_1"/>
    <property type="match status" value="1"/>
</dbReference>
<dbReference type="GO" id="GO:0030154">
    <property type="term" value="P:cell differentiation"/>
    <property type="evidence" value="ECO:0007669"/>
    <property type="project" value="TreeGrafter"/>
</dbReference>
<dbReference type="PANTHER" id="PTHR24324:SF5">
    <property type="entry name" value="HEMATOPOIETICALLY-EXPRESSED HOMEOBOX PROTEIN HHEX"/>
    <property type="match status" value="1"/>
</dbReference>
<feature type="region of interest" description="Disordered" evidence="7">
    <location>
        <begin position="768"/>
        <end position="836"/>
    </location>
</feature>
<dbReference type="PANTHER" id="PTHR24324">
    <property type="entry name" value="HOMEOBOX PROTEIN HHEX"/>
    <property type="match status" value="1"/>
</dbReference>
<evidence type="ECO:0000313" key="9">
    <source>
        <dbReference type="EMBL" id="KAG0686688.1"/>
    </source>
</evidence>
<feature type="region of interest" description="Disordered" evidence="7">
    <location>
        <begin position="864"/>
        <end position="884"/>
    </location>
</feature>